<keyword evidence="11" id="KW-0695">RNA-directed DNA polymerase</keyword>
<evidence type="ECO:0000256" key="14">
    <source>
        <dbReference type="ARBA" id="ARBA00023172"/>
    </source>
</evidence>
<evidence type="ECO:0000256" key="2">
    <source>
        <dbReference type="ARBA" id="ARBA00022679"/>
    </source>
</evidence>
<proteinExistence type="predicted"/>
<dbReference type="CDD" id="cd00303">
    <property type="entry name" value="retropepsin_like"/>
    <property type="match status" value="1"/>
</dbReference>
<dbReference type="GO" id="GO:0015074">
    <property type="term" value="P:DNA integration"/>
    <property type="evidence" value="ECO:0007669"/>
    <property type="project" value="UniProtKB-KW"/>
</dbReference>
<dbReference type="Gene3D" id="3.10.10.10">
    <property type="entry name" value="HIV Type 1 Reverse Transcriptase, subunit A, domain 1"/>
    <property type="match status" value="1"/>
</dbReference>
<keyword evidence="9" id="KW-0460">Magnesium</keyword>
<dbReference type="InterPro" id="IPR021109">
    <property type="entry name" value="Peptidase_aspartic_dom_sf"/>
</dbReference>
<dbReference type="GO" id="GO:0006310">
    <property type="term" value="P:DNA recombination"/>
    <property type="evidence" value="ECO:0007669"/>
    <property type="project" value="UniProtKB-KW"/>
</dbReference>
<dbReference type="InterPro" id="IPR041588">
    <property type="entry name" value="Integrase_H2C2"/>
</dbReference>
<evidence type="ECO:0000256" key="9">
    <source>
        <dbReference type="ARBA" id="ARBA00022842"/>
    </source>
</evidence>
<keyword evidence="15" id="KW-0511">Multifunctional enzyme</keyword>
<keyword evidence="5" id="KW-0479">Metal-binding</keyword>
<accession>A0A8J5Y1Z6</accession>
<gene>
    <name evidence="18" type="ORF">CXB51_034843</name>
</gene>
<dbReference type="AlphaFoldDB" id="A0A8J5Y1Z6"/>
<feature type="domain" description="Reverse transcriptase" evidence="16">
    <location>
        <begin position="293"/>
        <end position="470"/>
    </location>
</feature>
<keyword evidence="13" id="KW-0238">DNA-binding</keyword>
<evidence type="ECO:0000256" key="1">
    <source>
        <dbReference type="ARBA" id="ARBA00022670"/>
    </source>
</evidence>
<dbReference type="Gene3D" id="1.10.340.70">
    <property type="match status" value="1"/>
</dbReference>
<keyword evidence="14" id="KW-0233">DNA recombination</keyword>
<protein>
    <recommendedName>
        <fullName evidence="20">Reverse transcriptase</fullName>
    </recommendedName>
</protein>
<dbReference type="PANTHER" id="PTHR37984">
    <property type="entry name" value="PROTEIN CBG26694"/>
    <property type="match status" value="1"/>
</dbReference>
<dbReference type="GO" id="GO:0006508">
    <property type="term" value="P:proteolysis"/>
    <property type="evidence" value="ECO:0007669"/>
    <property type="project" value="UniProtKB-KW"/>
</dbReference>
<dbReference type="GO" id="GO:0046872">
    <property type="term" value="F:metal ion binding"/>
    <property type="evidence" value="ECO:0007669"/>
    <property type="project" value="UniProtKB-KW"/>
</dbReference>
<evidence type="ECO:0000256" key="8">
    <source>
        <dbReference type="ARBA" id="ARBA00022801"/>
    </source>
</evidence>
<dbReference type="Pfam" id="PF24626">
    <property type="entry name" value="SH3_Tf2-1"/>
    <property type="match status" value="1"/>
</dbReference>
<dbReference type="InterPro" id="IPR043502">
    <property type="entry name" value="DNA/RNA_pol_sf"/>
</dbReference>
<dbReference type="GO" id="GO:0003964">
    <property type="term" value="F:RNA-directed DNA polymerase activity"/>
    <property type="evidence" value="ECO:0007669"/>
    <property type="project" value="UniProtKB-KW"/>
</dbReference>
<dbReference type="GO" id="GO:0003887">
    <property type="term" value="F:DNA-directed DNA polymerase activity"/>
    <property type="evidence" value="ECO:0007669"/>
    <property type="project" value="UniProtKB-KW"/>
</dbReference>
<dbReference type="InterPro" id="IPR041577">
    <property type="entry name" value="RT_RNaseH_2"/>
</dbReference>
<dbReference type="Pfam" id="PF17921">
    <property type="entry name" value="Integrase_H2C2"/>
    <property type="match status" value="1"/>
</dbReference>
<dbReference type="PROSITE" id="PS50994">
    <property type="entry name" value="INTEGRASE"/>
    <property type="match status" value="1"/>
</dbReference>
<feature type="domain" description="Integrase catalytic" evidence="17">
    <location>
        <begin position="770"/>
        <end position="871"/>
    </location>
</feature>
<dbReference type="Proteomes" id="UP000701853">
    <property type="component" value="Chromosome 13"/>
</dbReference>
<dbReference type="PROSITE" id="PS50878">
    <property type="entry name" value="RT_POL"/>
    <property type="match status" value="1"/>
</dbReference>
<dbReference type="InterPro" id="IPR043128">
    <property type="entry name" value="Rev_trsase/Diguanyl_cyclase"/>
</dbReference>
<keyword evidence="19" id="KW-1185">Reference proteome</keyword>
<evidence type="ECO:0000256" key="15">
    <source>
        <dbReference type="ARBA" id="ARBA00023268"/>
    </source>
</evidence>
<sequence length="1021" mass="117424">MSKLENFIKDLQESLFSNHRRNFKMIQADERIFGTGQSASIVVNGIRGVVDFMTAPETEYYSTGNASGGQKVSRDATTRSEARAPARAYAIRAREDASSPDVITSTFTLFDTNVIALIDPGSTHSYVCETLASSKTLPIESTEFVIRVSNPLGHCVLVDKVCKKCPLVIRGSCFLTDLMLLPFNEFDVILDMDWLTVHDVVVNCKRKTIDLRGVKHILRTYLIAKSQEKRLELVPVVCEYSDVFPEELPGLPPVREVKFGIELVPGTTPILIAPYRMAPTELKELKTQLQELTDRGFARPSFSPWGAPVLFVKKKDGTMRMCIDYRQLNKVTIKNKYPLPRIDDLFDQLKGASVFSKIDLRSGYYQLRRDSDIPKTAFRTRYGHYEFLVMPFGLTNGPEVFMNLMNRIFKQCLDRFVVVFINDILVYSRDETDHAEHLRLVLQILRDKQLYAKKPPRNVTEVRSFLGLADYYRRFVKGFSMIATPMTKLLQKDVKFEWSEKCQKSFDQLKTYLTEAPVLVQPESGKEFVIYSDASLLGLGCVLMQEGRVVSYASRQLKPHEKNYHPGKANVVADTLSRKSLFALRVMNVHLSVSSDNVLVAELKAKPLLTHQICETQKVDDELVAKRAKCVLNVDSEFQIDDNDCLRFRSRLCVPRNSELILMILNEAYNSRMSIHLGSTKMYNDLKRQFWWPGMKQDISDFVSKCLICQQVKAEHQVPLGLLQPIMIPEWKWDRITMDFVSGLPLSSSKKDEIWVVVDRLTKSAHFIPIVRLHGVPISIVSDRDLRFTSRFWKKLQEALGTILHFSTAFHPQTDGQSERIIQILEDMLKCCILEFSGSWEQYLPLIKFTYNNSFQSSIKMAPYEALYGRKYRTSLFWTELSESKIFKVDLVKDAEQKVKVIRESLKATSDRQKPFGRKGKLSPRFIWPYKISERIGPVQYKLSLPPELEKIHNVFHVSILRRYRSDPSHIINPSEVEIQSDLSYEEEPIRILAREVKELRNKKVPLVKVLWLKHGIKEAT</sequence>
<evidence type="ECO:0000256" key="5">
    <source>
        <dbReference type="ARBA" id="ARBA00022723"/>
    </source>
</evidence>
<dbReference type="InterPro" id="IPR056924">
    <property type="entry name" value="SH3_Tf2-1"/>
</dbReference>
<organism evidence="18 19">
    <name type="scientific">Gossypium anomalum</name>
    <dbReference type="NCBI Taxonomy" id="47600"/>
    <lineage>
        <taxon>Eukaryota</taxon>
        <taxon>Viridiplantae</taxon>
        <taxon>Streptophyta</taxon>
        <taxon>Embryophyta</taxon>
        <taxon>Tracheophyta</taxon>
        <taxon>Spermatophyta</taxon>
        <taxon>Magnoliopsida</taxon>
        <taxon>eudicotyledons</taxon>
        <taxon>Gunneridae</taxon>
        <taxon>Pentapetalae</taxon>
        <taxon>rosids</taxon>
        <taxon>malvids</taxon>
        <taxon>Malvales</taxon>
        <taxon>Malvaceae</taxon>
        <taxon>Malvoideae</taxon>
        <taxon>Gossypium</taxon>
    </lineage>
</organism>
<dbReference type="InterPro" id="IPR050951">
    <property type="entry name" value="Retrovirus_Pol_polyprotein"/>
</dbReference>
<evidence type="ECO:0000259" key="16">
    <source>
        <dbReference type="PROSITE" id="PS50878"/>
    </source>
</evidence>
<keyword evidence="4" id="KW-0540">Nuclease</keyword>
<dbReference type="InterPro" id="IPR001584">
    <property type="entry name" value="Integrase_cat-core"/>
</dbReference>
<evidence type="ECO:0000313" key="18">
    <source>
        <dbReference type="EMBL" id="KAG8472937.1"/>
    </source>
</evidence>
<evidence type="ECO:0000259" key="17">
    <source>
        <dbReference type="PROSITE" id="PS50994"/>
    </source>
</evidence>
<evidence type="ECO:0000256" key="3">
    <source>
        <dbReference type="ARBA" id="ARBA00022695"/>
    </source>
</evidence>
<dbReference type="Pfam" id="PF08284">
    <property type="entry name" value="RVP_2"/>
    <property type="match status" value="1"/>
</dbReference>
<dbReference type="Pfam" id="PF00078">
    <property type="entry name" value="RVT_1"/>
    <property type="match status" value="1"/>
</dbReference>
<evidence type="ECO:0000256" key="4">
    <source>
        <dbReference type="ARBA" id="ARBA00022722"/>
    </source>
</evidence>
<evidence type="ECO:0000256" key="6">
    <source>
        <dbReference type="ARBA" id="ARBA00022750"/>
    </source>
</evidence>
<keyword evidence="12" id="KW-0239">DNA-directed DNA polymerase</keyword>
<dbReference type="Pfam" id="PF17919">
    <property type="entry name" value="RT_RNaseH_2"/>
    <property type="match status" value="1"/>
</dbReference>
<evidence type="ECO:0000256" key="10">
    <source>
        <dbReference type="ARBA" id="ARBA00022908"/>
    </source>
</evidence>
<evidence type="ECO:0000313" key="19">
    <source>
        <dbReference type="Proteomes" id="UP000701853"/>
    </source>
</evidence>
<name>A0A8J5Y1Z6_9ROSI</name>
<dbReference type="EMBL" id="JAHUZN010000013">
    <property type="protein sequence ID" value="KAG8472937.1"/>
    <property type="molecule type" value="Genomic_DNA"/>
</dbReference>
<keyword evidence="2" id="KW-0808">Transferase</keyword>
<dbReference type="SUPFAM" id="SSF53098">
    <property type="entry name" value="Ribonuclease H-like"/>
    <property type="match status" value="1"/>
</dbReference>
<evidence type="ECO:0000256" key="12">
    <source>
        <dbReference type="ARBA" id="ARBA00022932"/>
    </source>
</evidence>
<evidence type="ECO:0000256" key="13">
    <source>
        <dbReference type="ARBA" id="ARBA00023125"/>
    </source>
</evidence>
<dbReference type="Gene3D" id="3.30.420.10">
    <property type="entry name" value="Ribonuclease H-like superfamily/Ribonuclease H"/>
    <property type="match status" value="1"/>
</dbReference>
<dbReference type="OrthoDB" id="415724at2759"/>
<dbReference type="GO" id="GO:0003677">
    <property type="term" value="F:DNA binding"/>
    <property type="evidence" value="ECO:0007669"/>
    <property type="project" value="UniProtKB-KW"/>
</dbReference>
<dbReference type="Gene3D" id="3.30.70.270">
    <property type="match status" value="1"/>
</dbReference>
<reference evidence="18 19" key="1">
    <citation type="journal article" date="2021" name="bioRxiv">
        <title>The Gossypium anomalum genome as a resource for cotton improvement and evolutionary analysis of hybrid incompatibility.</title>
        <authorList>
            <person name="Grover C.E."/>
            <person name="Yuan D."/>
            <person name="Arick M.A."/>
            <person name="Miller E.R."/>
            <person name="Hu G."/>
            <person name="Peterson D.G."/>
            <person name="Wendel J.F."/>
            <person name="Udall J.A."/>
        </authorList>
    </citation>
    <scope>NUCLEOTIDE SEQUENCE [LARGE SCALE GENOMIC DNA]</scope>
    <source>
        <strain evidence="18">JFW-Udall</strain>
        <tissue evidence="18">Leaf</tissue>
    </source>
</reference>
<keyword evidence="6" id="KW-0064">Aspartyl protease</keyword>
<evidence type="ECO:0000256" key="11">
    <source>
        <dbReference type="ARBA" id="ARBA00022918"/>
    </source>
</evidence>
<dbReference type="PANTHER" id="PTHR37984:SF5">
    <property type="entry name" value="PROTEIN NYNRIN-LIKE"/>
    <property type="match status" value="1"/>
</dbReference>
<dbReference type="InterPro" id="IPR012337">
    <property type="entry name" value="RNaseH-like_sf"/>
</dbReference>
<keyword evidence="10" id="KW-0229">DNA integration</keyword>
<dbReference type="Gene3D" id="2.40.70.10">
    <property type="entry name" value="Acid Proteases"/>
    <property type="match status" value="1"/>
</dbReference>
<dbReference type="InterPro" id="IPR000477">
    <property type="entry name" value="RT_dom"/>
</dbReference>
<keyword evidence="7" id="KW-0255">Endonuclease</keyword>
<dbReference type="CDD" id="cd01647">
    <property type="entry name" value="RT_LTR"/>
    <property type="match status" value="1"/>
</dbReference>
<keyword evidence="1" id="KW-0645">Protease</keyword>
<evidence type="ECO:0000256" key="7">
    <source>
        <dbReference type="ARBA" id="ARBA00022759"/>
    </source>
</evidence>
<keyword evidence="3" id="KW-0548">Nucleotidyltransferase</keyword>
<dbReference type="GO" id="GO:0004190">
    <property type="term" value="F:aspartic-type endopeptidase activity"/>
    <property type="evidence" value="ECO:0007669"/>
    <property type="project" value="UniProtKB-KW"/>
</dbReference>
<dbReference type="InterPro" id="IPR036397">
    <property type="entry name" value="RNaseH_sf"/>
</dbReference>
<keyword evidence="8" id="KW-0378">Hydrolase</keyword>
<dbReference type="SUPFAM" id="SSF56672">
    <property type="entry name" value="DNA/RNA polymerases"/>
    <property type="match status" value="1"/>
</dbReference>
<comment type="caution">
    <text evidence="18">The sequence shown here is derived from an EMBL/GenBank/DDBJ whole genome shotgun (WGS) entry which is preliminary data.</text>
</comment>
<dbReference type="GO" id="GO:0004519">
    <property type="term" value="F:endonuclease activity"/>
    <property type="evidence" value="ECO:0007669"/>
    <property type="project" value="UniProtKB-KW"/>
</dbReference>
<evidence type="ECO:0008006" key="20">
    <source>
        <dbReference type="Google" id="ProtNLM"/>
    </source>
</evidence>
<dbReference type="FunFam" id="3.30.70.270:FF:000020">
    <property type="entry name" value="Transposon Tf2-6 polyprotein-like Protein"/>
    <property type="match status" value="1"/>
</dbReference>